<sequence>MKCASSNATAVPRTTGNDVIPLATPGKRWYICTIGEHCFKGMKLVITVSTAEGPSPAPSPGTSAAEAEVSALRSCVWILAAMAAYKMIMA</sequence>
<accession>A0A022RK66</accession>
<protein>
    <recommendedName>
        <fullName evidence="1">Phytocyanin domain-containing protein</fullName>
    </recommendedName>
</protein>
<dbReference type="EMBL" id="KI630398">
    <property type="protein sequence ID" value="EYU40566.1"/>
    <property type="molecule type" value="Genomic_DNA"/>
</dbReference>
<feature type="domain" description="Phytocyanin" evidence="1">
    <location>
        <begin position="1"/>
        <end position="50"/>
    </location>
</feature>
<dbReference type="PhylomeDB" id="A0A022RK66"/>
<evidence type="ECO:0000313" key="3">
    <source>
        <dbReference type="Proteomes" id="UP000030748"/>
    </source>
</evidence>
<reference evidence="2 3" key="1">
    <citation type="journal article" date="2013" name="Proc. Natl. Acad. Sci. U.S.A.">
        <title>Fine-scale variation in meiotic recombination in Mimulus inferred from population shotgun sequencing.</title>
        <authorList>
            <person name="Hellsten U."/>
            <person name="Wright K.M."/>
            <person name="Jenkins J."/>
            <person name="Shu S."/>
            <person name="Yuan Y."/>
            <person name="Wessler S.R."/>
            <person name="Schmutz J."/>
            <person name="Willis J.H."/>
            <person name="Rokhsar D.S."/>
        </authorList>
    </citation>
    <scope>NUCLEOTIDE SEQUENCE [LARGE SCALE GENOMIC DNA]</scope>
    <source>
        <strain evidence="3">cv. DUN x IM62</strain>
    </source>
</reference>
<dbReference type="Gene3D" id="2.60.40.420">
    <property type="entry name" value="Cupredoxins - blue copper proteins"/>
    <property type="match status" value="1"/>
</dbReference>
<dbReference type="AlphaFoldDB" id="A0A022RK66"/>
<keyword evidence="3" id="KW-1185">Reference proteome</keyword>
<dbReference type="GO" id="GO:0009055">
    <property type="term" value="F:electron transfer activity"/>
    <property type="evidence" value="ECO:0007669"/>
    <property type="project" value="InterPro"/>
</dbReference>
<dbReference type="PROSITE" id="PS51485">
    <property type="entry name" value="PHYTOCYANIN"/>
    <property type="match status" value="1"/>
</dbReference>
<organism evidence="2 3">
    <name type="scientific">Erythranthe guttata</name>
    <name type="common">Yellow monkey flower</name>
    <name type="synonym">Mimulus guttatus</name>
    <dbReference type="NCBI Taxonomy" id="4155"/>
    <lineage>
        <taxon>Eukaryota</taxon>
        <taxon>Viridiplantae</taxon>
        <taxon>Streptophyta</taxon>
        <taxon>Embryophyta</taxon>
        <taxon>Tracheophyta</taxon>
        <taxon>Spermatophyta</taxon>
        <taxon>Magnoliopsida</taxon>
        <taxon>eudicotyledons</taxon>
        <taxon>Gunneridae</taxon>
        <taxon>Pentapetalae</taxon>
        <taxon>asterids</taxon>
        <taxon>lamiids</taxon>
        <taxon>Lamiales</taxon>
        <taxon>Phrymaceae</taxon>
        <taxon>Erythranthe</taxon>
    </lineage>
</organism>
<dbReference type="InterPro" id="IPR003245">
    <property type="entry name" value="Phytocyanin_dom"/>
</dbReference>
<dbReference type="STRING" id="4155.A0A022RK66"/>
<dbReference type="InterPro" id="IPR008972">
    <property type="entry name" value="Cupredoxin"/>
</dbReference>
<proteinExistence type="predicted"/>
<name>A0A022RK66_ERYGU</name>
<evidence type="ECO:0000259" key="1">
    <source>
        <dbReference type="PROSITE" id="PS51485"/>
    </source>
</evidence>
<evidence type="ECO:0000313" key="2">
    <source>
        <dbReference type="EMBL" id="EYU40566.1"/>
    </source>
</evidence>
<dbReference type="SUPFAM" id="SSF49503">
    <property type="entry name" value="Cupredoxins"/>
    <property type="match status" value="1"/>
</dbReference>
<gene>
    <name evidence="2" type="ORF">MIMGU_mgv11b023001mg</name>
</gene>
<dbReference type="Proteomes" id="UP000030748">
    <property type="component" value="Unassembled WGS sequence"/>
</dbReference>
<dbReference type="Pfam" id="PF02298">
    <property type="entry name" value="Cu_bind_like"/>
    <property type="match status" value="1"/>
</dbReference>